<protein>
    <submittedName>
        <fullName evidence="1">Antitoxin Phd</fullName>
    </submittedName>
</protein>
<dbReference type="Proteomes" id="UP001139068">
    <property type="component" value="Unassembled WGS sequence"/>
</dbReference>
<name>A0ABS9YY98_9MYCO</name>
<sequence length="65" mass="7128">MPALNVQFTDDELARVRTAASRSGSSLKLFAHDAIMAAADNRASRVTEAFEYVTARSSELNRRLA</sequence>
<evidence type="ECO:0000313" key="1">
    <source>
        <dbReference type="EMBL" id="MCI4676225.1"/>
    </source>
</evidence>
<evidence type="ECO:0000313" key="2">
    <source>
        <dbReference type="Proteomes" id="UP001139068"/>
    </source>
</evidence>
<keyword evidence="2" id="KW-1185">Reference proteome</keyword>
<comment type="caution">
    <text evidence="1">The sequence shown here is derived from an EMBL/GenBank/DDBJ whole genome shotgun (WGS) entry which is preliminary data.</text>
</comment>
<reference evidence="1" key="1">
    <citation type="journal article" date="2022" name="ISME J.">
        <title>Identification of active gaseous-alkane degraders at natural gas seeps.</title>
        <authorList>
            <person name="Farhan Ul Haque M."/>
            <person name="Hernandez M."/>
            <person name="Crombie A.T."/>
            <person name="Murrell J.C."/>
        </authorList>
    </citation>
    <scope>NUCLEOTIDE SEQUENCE</scope>
    <source>
        <strain evidence="1">ANDR5</strain>
    </source>
</reference>
<proteinExistence type="predicted"/>
<organism evidence="1 2">
    <name type="scientific">Candidatus Mycolicibacterium alkanivorans</name>
    <dbReference type="NCBI Taxonomy" id="2954114"/>
    <lineage>
        <taxon>Bacteria</taxon>
        <taxon>Bacillati</taxon>
        <taxon>Actinomycetota</taxon>
        <taxon>Actinomycetes</taxon>
        <taxon>Mycobacteriales</taxon>
        <taxon>Mycobacteriaceae</taxon>
        <taxon>Mycolicibacterium</taxon>
    </lineage>
</organism>
<dbReference type="RefSeq" id="WP_243072442.1">
    <property type="nucleotide sequence ID" value="NZ_JAIVFL010000001.1"/>
</dbReference>
<accession>A0ABS9YY98</accession>
<gene>
    <name evidence="1" type="ORF">K9U37_15585</name>
</gene>
<dbReference type="EMBL" id="JAIVFL010000001">
    <property type="protein sequence ID" value="MCI4676225.1"/>
    <property type="molecule type" value="Genomic_DNA"/>
</dbReference>